<dbReference type="Proteomes" id="UP000275199">
    <property type="component" value="Unassembled WGS sequence"/>
</dbReference>
<keyword evidence="3" id="KW-0804">Transcription</keyword>
<dbReference type="Gene3D" id="2.60.120.10">
    <property type="entry name" value="Jelly Rolls"/>
    <property type="match status" value="1"/>
</dbReference>
<evidence type="ECO:0000256" key="4">
    <source>
        <dbReference type="ARBA" id="ARBA00037345"/>
    </source>
</evidence>
<keyword evidence="1" id="KW-0805">Transcription regulation</keyword>
<dbReference type="PANTHER" id="PTHR46796:SF10">
    <property type="entry name" value="TRANSCRIPTIONAL ACTIVATOR FEAR"/>
    <property type="match status" value="1"/>
</dbReference>
<dbReference type="InterPro" id="IPR018060">
    <property type="entry name" value="HTH_AraC"/>
</dbReference>
<sequence length="258" mass="28094">MNPTQLNIHHYASAAASHAHADHSQLVFGLHGSLELEIEGRGALVDSAAVVIIAPGDDHTFLSRDNGRCLVLDIPPQQALAGLELTAGTQERLLESTQLRSLTPQQMGLVGSLANTISIQPGLAEAGASLLLASLLHHPAETSRLPMAALDAYIDAHLAYPIEISDLAKLAHTSNSRLRHWFALELGCSPGEYVRRRRLCFARQQLEQNRDPIALIAERAGYSSQSAFAQAFKQRWGVSPRDARRQAKHDNIRATNNT</sequence>
<proteinExistence type="predicted"/>
<dbReference type="InterPro" id="IPR014710">
    <property type="entry name" value="RmlC-like_jellyroll"/>
</dbReference>
<dbReference type="PROSITE" id="PS01124">
    <property type="entry name" value="HTH_ARAC_FAMILY_2"/>
    <property type="match status" value="1"/>
</dbReference>
<evidence type="ECO:0000256" key="5">
    <source>
        <dbReference type="SAM" id="MobiDB-lite"/>
    </source>
</evidence>
<reference evidence="7 8" key="1">
    <citation type="submission" date="2018-11" db="EMBL/GenBank/DDBJ databases">
        <authorList>
            <person name="Jang G.I."/>
            <person name="Hwang C.Y."/>
        </authorList>
    </citation>
    <scope>NUCLEOTIDE SEQUENCE [LARGE SCALE GENOMIC DNA]</scope>
    <source>
        <strain evidence="7 8">SSM26</strain>
    </source>
</reference>
<dbReference type="Gene3D" id="1.10.10.60">
    <property type="entry name" value="Homeodomain-like"/>
    <property type="match status" value="1"/>
</dbReference>
<evidence type="ECO:0000256" key="3">
    <source>
        <dbReference type="ARBA" id="ARBA00023163"/>
    </source>
</evidence>
<keyword evidence="8" id="KW-1185">Reference proteome</keyword>
<dbReference type="InterPro" id="IPR020449">
    <property type="entry name" value="Tscrpt_reg_AraC-type_HTH"/>
</dbReference>
<evidence type="ECO:0000256" key="2">
    <source>
        <dbReference type="ARBA" id="ARBA00023125"/>
    </source>
</evidence>
<comment type="caution">
    <text evidence="7">The sequence shown here is derived from an EMBL/GenBank/DDBJ whole genome shotgun (WGS) entry which is preliminary data.</text>
</comment>
<feature type="domain" description="HTH araC/xylS-type" evidence="6">
    <location>
        <begin position="148"/>
        <end position="246"/>
    </location>
</feature>
<feature type="compositionally biased region" description="Basic and acidic residues" evidence="5">
    <location>
        <begin position="241"/>
        <end position="252"/>
    </location>
</feature>
<accession>A0ABX9XLB7</accession>
<dbReference type="EMBL" id="RKKU01000003">
    <property type="protein sequence ID" value="ROZ87514.1"/>
    <property type="molecule type" value="Genomic_DNA"/>
</dbReference>
<keyword evidence="2" id="KW-0238">DNA-binding</keyword>
<dbReference type="RefSeq" id="WP_123888421.1">
    <property type="nucleotide sequence ID" value="NZ_RKKU01000003.1"/>
</dbReference>
<protein>
    <submittedName>
        <fullName evidence="7">AraC family transcriptional regulator</fullName>
    </submittedName>
</protein>
<feature type="region of interest" description="Disordered" evidence="5">
    <location>
        <begin position="239"/>
        <end position="258"/>
    </location>
</feature>
<evidence type="ECO:0000256" key="1">
    <source>
        <dbReference type="ARBA" id="ARBA00023015"/>
    </source>
</evidence>
<dbReference type="SUPFAM" id="SSF46689">
    <property type="entry name" value="Homeodomain-like"/>
    <property type="match status" value="2"/>
</dbReference>
<dbReference type="Pfam" id="PF12833">
    <property type="entry name" value="HTH_18"/>
    <property type="match status" value="1"/>
</dbReference>
<comment type="function">
    <text evidence="4">Regulatory protein of the TOL plasmid xyl operons. XylS activates the xylXYZLTEGFJQKIH operon required for the degradation of toluene, m-xylene and p-xylene.</text>
</comment>
<dbReference type="InterPro" id="IPR009057">
    <property type="entry name" value="Homeodomain-like_sf"/>
</dbReference>
<gene>
    <name evidence="7" type="ORF">EF096_04510</name>
</gene>
<name>A0ABX9XLB7_9PSED</name>
<organism evidence="7 8">
    <name type="scientific">Pseudomonas neustonica</name>
    <dbReference type="NCBI Taxonomy" id="2487346"/>
    <lineage>
        <taxon>Bacteria</taxon>
        <taxon>Pseudomonadati</taxon>
        <taxon>Pseudomonadota</taxon>
        <taxon>Gammaproteobacteria</taxon>
        <taxon>Pseudomonadales</taxon>
        <taxon>Pseudomonadaceae</taxon>
        <taxon>Pseudomonas</taxon>
    </lineage>
</organism>
<dbReference type="PANTHER" id="PTHR46796">
    <property type="entry name" value="HTH-TYPE TRANSCRIPTIONAL ACTIVATOR RHAS-RELATED"/>
    <property type="match status" value="1"/>
</dbReference>
<dbReference type="InterPro" id="IPR050204">
    <property type="entry name" value="AraC_XylS_family_regulators"/>
</dbReference>
<evidence type="ECO:0000259" key="6">
    <source>
        <dbReference type="PROSITE" id="PS01124"/>
    </source>
</evidence>
<dbReference type="PRINTS" id="PR00032">
    <property type="entry name" value="HTHARAC"/>
</dbReference>
<dbReference type="SUPFAM" id="SSF51182">
    <property type="entry name" value="RmlC-like cupins"/>
    <property type="match status" value="1"/>
</dbReference>
<dbReference type="InterPro" id="IPR011051">
    <property type="entry name" value="RmlC_Cupin_sf"/>
</dbReference>
<dbReference type="SMART" id="SM00342">
    <property type="entry name" value="HTH_ARAC"/>
    <property type="match status" value="1"/>
</dbReference>
<evidence type="ECO:0000313" key="7">
    <source>
        <dbReference type="EMBL" id="ROZ87514.1"/>
    </source>
</evidence>
<evidence type="ECO:0000313" key="8">
    <source>
        <dbReference type="Proteomes" id="UP000275199"/>
    </source>
</evidence>